<dbReference type="Proteomes" id="UP000593561">
    <property type="component" value="Unassembled WGS sequence"/>
</dbReference>
<proteinExistence type="predicted"/>
<sequence>MNGYTMATLMSYLSLLHI</sequence>
<dbReference type="AlphaFoldDB" id="A0A7J8S514"/>
<gene>
    <name evidence="1" type="ORF">Godav_006359</name>
</gene>
<dbReference type="EMBL" id="JABFAC010000008">
    <property type="protein sequence ID" value="MBA0620662.1"/>
    <property type="molecule type" value="Genomic_DNA"/>
</dbReference>
<accession>A0A7J8S514</accession>
<keyword evidence="2" id="KW-1185">Reference proteome</keyword>
<evidence type="ECO:0000313" key="2">
    <source>
        <dbReference type="Proteomes" id="UP000593561"/>
    </source>
</evidence>
<reference evidence="1 2" key="1">
    <citation type="journal article" date="2019" name="Genome Biol. Evol.">
        <title>Insights into the evolution of the New World diploid cottons (Gossypium, subgenus Houzingenia) based on genome sequencing.</title>
        <authorList>
            <person name="Grover C.E."/>
            <person name="Arick M.A. 2nd"/>
            <person name="Thrash A."/>
            <person name="Conover J.L."/>
            <person name="Sanders W.S."/>
            <person name="Peterson D.G."/>
            <person name="Frelichowski J.E."/>
            <person name="Scheffler J.A."/>
            <person name="Scheffler B.E."/>
            <person name="Wendel J.F."/>
        </authorList>
    </citation>
    <scope>NUCLEOTIDE SEQUENCE [LARGE SCALE GENOMIC DNA]</scope>
    <source>
        <strain evidence="1">27</strain>
        <tissue evidence="1">Leaf</tissue>
    </source>
</reference>
<name>A0A7J8S514_GOSDV</name>
<protein>
    <submittedName>
        <fullName evidence="1">Uncharacterized protein</fullName>
    </submittedName>
</protein>
<organism evidence="1 2">
    <name type="scientific">Gossypium davidsonii</name>
    <name type="common">Davidson's cotton</name>
    <name type="synonym">Gossypium klotzschianum subsp. davidsonii</name>
    <dbReference type="NCBI Taxonomy" id="34287"/>
    <lineage>
        <taxon>Eukaryota</taxon>
        <taxon>Viridiplantae</taxon>
        <taxon>Streptophyta</taxon>
        <taxon>Embryophyta</taxon>
        <taxon>Tracheophyta</taxon>
        <taxon>Spermatophyta</taxon>
        <taxon>Magnoliopsida</taxon>
        <taxon>eudicotyledons</taxon>
        <taxon>Gunneridae</taxon>
        <taxon>Pentapetalae</taxon>
        <taxon>rosids</taxon>
        <taxon>malvids</taxon>
        <taxon>Malvales</taxon>
        <taxon>Malvaceae</taxon>
        <taxon>Malvoideae</taxon>
        <taxon>Gossypium</taxon>
    </lineage>
</organism>
<comment type="caution">
    <text evidence="1">The sequence shown here is derived from an EMBL/GenBank/DDBJ whole genome shotgun (WGS) entry which is preliminary data.</text>
</comment>
<evidence type="ECO:0000313" key="1">
    <source>
        <dbReference type="EMBL" id="MBA0620662.1"/>
    </source>
</evidence>